<organism evidence="2 3">
    <name type="scientific">Amycolatopsis methanolica 239</name>
    <dbReference type="NCBI Taxonomy" id="1068978"/>
    <lineage>
        <taxon>Bacteria</taxon>
        <taxon>Bacillati</taxon>
        <taxon>Actinomycetota</taxon>
        <taxon>Actinomycetes</taxon>
        <taxon>Pseudonocardiales</taxon>
        <taxon>Pseudonocardiaceae</taxon>
        <taxon>Amycolatopsis</taxon>
        <taxon>Amycolatopsis methanolica group</taxon>
    </lineage>
</organism>
<dbReference type="EMBL" id="CP009110">
    <property type="protein sequence ID" value="AIJ21317.1"/>
    <property type="molecule type" value="Genomic_DNA"/>
</dbReference>
<evidence type="ECO:0000313" key="3">
    <source>
        <dbReference type="Proteomes" id="UP000062973"/>
    </source>
</evidence>
<dbReference type="KEGG" id="amq:AMETH_1225"/>
<protein>
    <submittedName>
        <fullName evidence="2">Uncharacterized protein</fullName>
    </submittedName>
</protein>
<proteinExistence type="predicted"/>
<evidence type="ECO:0000313" key="2">
    <source>
        <dbReference type="EMBL" id="AIJ21317.1"/>
    </source>
</evidence>
<dbReference type="Proteomes" id="UP000062973">
    <property type="component" value="Chromosome"/>
</dbReference>
<dbReference type="HOGENOM" id="CLU_147412_0_0_11"/>
<keyword evidence="1" id="KW-0812">Transmembrane</keyword>
<name>A0A076MU23_AMYME</name>
<sequence>MAQPYPAPPPRRRWPLVVTALVVGLVVGAGIVGLVWIGSGPGAAAADADAACAAVARTTSLEPDTQYAGFQRWGAASQLAAAAAEQEPRYQALADALKAPLEIVMRTFEASGPQFDAAMNRARSACDDL</sequence>
<reference evidence="2 3" key="1">
    <citation type="submission" date="2014-07" db="EMBL/GenBank/DDBJ databases">
        <title>Whole Genome Sequence of the Amycolatopsis methanolica 239.</title>
        <authorList>
            <person name="Tang B."/>
        </authorList>
    </citation>
    <scope>NUCLEOTIDE SEQUENCE [LARGE SCALE GENOMIC DNA]</scope>
    <source>
        <strain evidence="2 3">239</strain>
    </source>
</reference>
<keyword evidence="1" id="KW-0472">Membrane</keyword>
<evidence type="ECO:0000256" key="1">
    <source>
        <dbReference type="SAM" id="Phobius"/>
    </source>
</evidence>
<keyword evidence="3" id="KW-1185">Reference proteome</keyword>
<dbReference type="eggNOG" id="ENOG5034A7G">
    <property type="taxonomic scope" value="Bacteria"/>
</dbReference>
<gene>
    <name evidence="2" type="ORF">AMETH_1225</name>
</gene>
<dbReference type="AlphaFoldDB" id="A0A076MU23"/>
<accession>A0A076MU23</accession>
<dbReference type="PATRIC" id="fig|1068978.7.peg.1291"/>
<feature type="transmembrane region" description="Helical" evidence="1">
    <location>
        <begin position="14"/>
        <end position="37"/>
    </location>
</feature>
<dbReference type="OrthoDB" id="10006008at2"/>
<keyword evidence="1" id="KW-1133">Transmembrane helix</keyword>